<sequence length="173" mass="19385">MVEAHRRPDAGIGGAIENGVDRALNWAVYFCDFGRYQNPVPAGASAFASDANVTYKRADLDLVRESWKGAYREVPVNDALRALGKTISLDPTMVVYQNRHALTFGEALRERYSWGRSYGATRVTWLTTPKRLAYTALAPVLPALLLLRMGRRAWQRKRHFGNFLRAVPSSSPC</sequence>
<dbReference type="EMBL" id="CP060780">
    <property type="protein sequence ID" value="QNP43244.1"/>
    <property type="molecule type" value="Genomic_DNA"/>
</dbReference>
<organism evidence="1 2">
    <name type="scientific">Sphingomonas daechungensis</name>
    <dbReference type="NCBI Taxonomy" id="1176646"/>
    <lineage>
        <taxon>Bacteria</taxon>
        <taxon>Pseudomonadati</taxon>
        <taxon>Pseudomonadota</taxon>
        <taxon>Alphaproteobacteria</taxon>
        <taxon>Sphingomonadales</taxon>
        <taxon>Sphingomonadaceae</taxon>
        <taxon>Sphingomonas</taxon>
    </lineage>
</organism>
<proteinExistence type="predicted"/>
<reference evidence="1 2" key="1">
    <citation type="submission" date="2020-08" db="EMBL/GenBank/DDBJ databases">
        <title>Genome sequence of Sphingomonas daechungensis KACC 18115T.</title>
        <authorList>
            <person name="Hyun D.-W."/>
            <person name="Bae J.-W."/>
        </authorList>
    </citation>
    <scope>NUCLEOTIDE SEQUENCE [LARGE SCALE GENOMIC DNA]</scope>
    <source>
        <strain evidence="1 2">KACC 18115</strain>
    </source>
</reference>
<protein>
    <submittedName>
        <fullName evidence="1">Uncharacterized protein</fullName>
    </submittedName>
</protein>
<evidence type="ECO:0000313" key="1">
    <source>
        <dbReference type="EMBL" id="QNP43244.1"/>
    </source>
</evidence>
<name>A0ABX6T1F9_9SPHN</name>
<keyword evidence="2" id="KW-1185">Reference proteome</keyword>
<evidence type="ECO:0000313" key="2">
    <source>
        <dbReference type="Proteomes" id="UP000516134"/>
    </source>
</evidence>
<dbReference type="RefSeq" id="WP_187714674.1">
    <property type="nucleotide sequence ID" value="NZ_CP060780.1"/>
</dbReference>
<dbReference type="Proteomes" id="UP000516134">
    <property type="component" value="Chromosome"/>
</dbReference>
<gene>
    <name evidence="1" type="ORF">H9L15_15210</name>
</gene>
<accession>A0ABX6T1F9</accession>